<keyword evidence="23" id="KW-0456">Lyase</keyword>
<dbReference type="PRINTS" id="PR00096">
    <property type="entry name" value="GATASE"/>
</dbReference>
<dbReference type="InterPro" id="IPR024079">
    <property type="entry name" value="MetalloPept_cat_dom_sf"/>
</dbReference>
<dbReference type="InterPro" id="IPR013785">
    <property type="entry name" value="Aldolase_TIM"/>
</dbReference>
<evidence type="ECO:0000256" key="25">
    <source>
        <dbReference type="ARBA" id="ARBA00047683"/>
    </source>
</evidence>
<sequence length="1977" mass="220591">MTTLLIDNYDSFTWNLYQYVSELGANVVVFRNDQVTLSDLDALSPRNIIISPGPGHPATDSGISLDVIPYYAGKIPILGVCLGEQCIAHVYGASVSGIGDITHGKTSKIIHDGKGLFTNVPPEISATRYHSLSAEPSSIPDVLEVTSWTESGIVMGLRHRELTIEGVQFHPESILSEHGKTILENFLRLEGGRWEDNPAYSIGAPLASTTLITRSVPSILDKIYRQRLLDVAAAKKEPGTSTTDLKKLLALHVAPPLIDFAARIKQTLPDYPAIMAEVKRASPSKGNINLSANAAQQALEYTRAGASVISVLTEGRWFKGSLNDMRQVRDLLSSIPNRPAILRKDFIVDTYQIMEARLYGADTILLIVSMLSDEQLVELYDFAKNLGMEPLVEVHDEIEMKRALALGAKVIGVNNRNLHNFEVDVGTTSRLAELAPKDVILAALSGISTRDDVLPYLDQGVGAFLIGEALMKAKDKRLFIEQILGIAPPTHDAQRDDQPEQELQKTSTWPKSPLVKICGINTVEAAIEAADAGADLIGLIFAKSRRQVTIDRALEIVNVIRELQSENLFSSDKFEPEKKSRTILPGEDVWFNIHAQRVNRARKPLIVGVFQNQSIDEIITITDHIKLDLIQLHGDEPLDLARYLPVPVIKAFHIDQSFKNVTLVTQPGYNAYVLLDTKVHGSEYSGGSGKTFDWSFAKKVHDAGVPVILAGGLTPDNVIDAATTVKPWIVDTSSGVETDGEKDGIKIGEFIRNAKSVVYENEEPPTVVTGTSIKQNNVAFMPPLNLHVQPVDNLSGLLGVALVNIVIDPTFDANTTSDSDLAFGMRIVASDTEFSSDEYNQTFNEIDKIDPNLSISLYQQSAYTLSYQQFHTLFYNRNERHIIKPNALATIGMPSGLIRVPYITTSLETTGPLSYHPDTLNPNYYTVLFIRASSFVVRTEVELRSHTALGLIGLLGGAWALSASLYAILFGNDPLRPWGWVQFYCCCFVPRTRSQLYQSFSVIPFQQRQRQRKSKTSLSNQSFESGNFASQELSENLKNQLDLLEQSTKERLDALELFVQEYIVDTTYLDGLNENNYPNKLSTLFGYYFERRNKNGNNERPYLALPIFLFSRLTIMSRSISPSAEDAPLLTESRTPNDPESAPPINRGPPRRTRTAPVPGRDKKSPQLVLLLTMVSLFLLVLTCIFAGLYARGVSNRPAPIPNPSPQPLPDNPPNDNDNSTIDAPCLTSDCVLTAAKILSDIDTSVDPCDDFFKYSCGGWMKKNVIPDDKGRYGYFDSLYQDNQKLLKDILESDYEEPDEVSAPSLPPPDSVIDKQNFYKLQSLYKSCMNESVISKIGAEPLNPILAEIMNRFPVAPEDSLLYHLSGKDGKNIKNVDKKNVTKLNSKQLTDTLAYLAGIGVSPLLTFAVETDSKNPEANVVVLYQSGLGLPSKEYYQEKEILDIYKKVVAELLDKTLRGQDDFTTNDEDASNPVDVVGAAFEKGLEEYWSSLWADSAGKIVDFETALAKISLPPEVFNDPEAIYNPQTFSQLNQLSTAIQWVDFIKALAPKSSKLPSKVIVTSIEYVKNLDELIRNTPTEVLQVYFIWQTISSYGEYLDESFREPMRRLQAALRGIDSSVKPKRWEVCLREVDRAMGQLAGRYFILKAFSGDSKPMADSIIAAIQNAFNNRLPELDWLDDETRKLAIEKVEYIYKKVGYPTSTPDARSPQSLAEYYAKIAIDEQKYFSNILSAAKWKVDNDWKELGKPVDRGVWFMTPQTVNAYYNPTANEIVFPAGILQQPFFHAKDPEYVNFGGIGMVVGHELTHGFDNAGRMFDKYGKLTQWWSNATIEAFENKAKCFIEQYSNYTIVGPNGEPTHLNGNLTLGENLADNGGIRAAYSAWSARFDEDPDQKKYRNQVLPGLQDFSREQLFYISFARSWCSKTRPETAVERVRTDPHSPAEWRVNGVLQNTPHFSEVFQCKKNSRMNPEKKCYLW</sequence>
<protein>
    <recommendedName>
        <fullName evidence="12">Multifunctional tryptophan biosynthesis protein</fullName>
        <ecNumber evidence="10">4.1.1.48</ecNumber>
        <ecNumber evidence="9">4.1.3.27</ecNumber>
        <ecNumber evidence="11">5.3.1.24</ecNumber>
    </recommendedName>
</protein>
<comment type="pathway">
    <text evidence="5">Amino-acid biosynthesis; L-tryptophan biosynthesis; L-tryptophan from chorismate: step 3/5.</text>
</comment>
<dbReference type="CDD" id="cd00405">
    <property type="entry name" value="PRAI"/>
    <property type="match status" value="1"/>
</dbReference>
<dbReference type="SUPFAM" id="SSF51366">
    <property type="entry name" value="Ribulose-phoshate binding barrel"/>
    <property type="match status" value="2"/>
</dbReference>
<dbReference type="InterPro" id="IPR001240">
    <property type="entry name" value="PRAI_dom"/>
</dbReference>
<dbReference type="InterPro" id="IPR008753">
    <property type="entry name" value="Peptidase_M13_N"/>
</dbReference>
<evidence type="ECO:0000259" key="31">
    <source>
        <dbReference type="Pfam" id="PF01431"/>
    </source>
</evidence>
<feature type="domain" description="Peptidase M13 C-terminal" evidence="31">
    <location>
        <begin position="1762"/>
        <end position="1975"/>
    </location>
</feature>
<dbReference type="CDD" id="cd01743">
    <property type="entry name" value="GATase1_Anthranilate_Synthase"/>
    <property type="match status" value="1"/>
</dbReference>
<dbReference type="Pfam" id="PF00218">
    <property type="entry name" value="IGPS"/>
    <property type="match status" value="1"/>
</dbReference>
<keyword evidence="13" id="KW-0028">Amino-acid biosynthesis</keyword>
<keyword evidence="20" id="KW-0482">Metalloprotease</keyword>
<dbReference type="GO" id="GO:0004049">
    <property type="term" value="F:anthranilate synthase activity"/>
    <property type="evidence" value="ECO:0007669"/>
    <property type="project" value="UniProtKB-EC"/>
</dbReference>
<evidence type="ECO:0000256" key="13">
    <source>
        <dbReference type="ARBA" id="ARBA00022605"/>
    </source>
</evidence>
<dbReference type="GO" id="GO:0005886">
    <property type="term" value="C:plasma membrane"/>
    <property type="evidence" value="ECO:0007669"/>
    <property type="project" value="TreeGrafter"/>
</dbReference>
<feature type="transmembrane region" description="Helical" evidence="27">
    <location>
        <begin position="948"/>
        <end position="969"/>
    </location>
</feature>
<dbReference type="PANTHER" id="PTHR11733">
    <property type="entry name" value="ZINC METALLOPROTEASE FAMILY M13 NEPRILYSIN-RELATED"/>
    <property type="match status" value="1"/>
</dbReference>
<feature type="domain" description="N-(5'phosphoribosyl) anthranilate isomerase (PRAI)" evidence="30">
    <location>
        <begin position="589"/>
        <end position="752"/>
    </location>
</feature>
<evidence type="ECO:0000259" key="29">
    <source>
        <dbReference type="Pfam" id="PF00218"/>
    </source>
</evidence>
<keyword evidence="15" id="KW-0479">Metal-binding</keyword>
<dbReference type="NCBIfam" id="TIGR00566">
    <property type="entry name" value="trpG_papA"/>
    <property type="match status" value="1"/>
</dbReference>
<keyword evidence="14" id="KW-0645">Protease</keyword>
<comment type="cofactor">
    <cofactor evidence="3">
        <name>Zn(2+)</name>
        <dbReference type="ChEBI" id="CHEBI:29105"/>
    </cofactor>
</comment>
<evidence type="ECO:0000256" key="19">
    <source>
        <dbReference type="ARBA" id="ARBA00022962"/>
    </source>
</evidence>
<dbReference type="PROSITE" id="PS51273">
    <property type="entry name" value="GATASE_TYPE_1"/>
    <property type="match status" value="1"/>
</dbReference>
<keyword evidence="21" id="KW-0057">Aromatic amino acid biosynthesis</keyword>
<feature type="region of interest" description="Disordered" evidence="26">
    <location>
        <begin position="1200"/>
        <end position="1222"/>
    </location>
</feature>
<dbReference type="FunFam" id="3.20.20.70:FF:000136">
    <property type="entry name" value="Multifunctional tryptophan biosynthesis protein"/>
    <property type="match status" value="1"/>
</dbReference>
<evidence type="ECO:0000256" key="22">
    <source>
        <dbReference type="ARBA" id="ARBA00023235"/>
    </source>
</evidence>
<dbReference type="InterPro" id="IPR001468">
    <property type="entry name" value="Indole-3-GlycerolPSynthase_CS"/>
</dbReference>
<dbReference type="NCBIfam" id="NF001377">
    <property type="entry name" value="PRK00278.2-4"/>
    <property type="match status" value="1"/>
</dbReference>
<dbReference type="PROSITE" id="PS00614">
    <property type="entry name" value="IGPS"/>
    <property type="match status" value="1"/>
</dbReference>
<proteinExistence type="inferred from homology"/>
<keyword evidence="27" id="KW-1133">Transmembrane helix</keyword>
<keyword evidence="27" id="KW-0472">Membrane</keyword>
<dbReference type="EC" id="5.3.1.24" evidence="11"/>
<dbReference type="InterPro" id="IPR042089">
    <property type="entry name" value="Peptidase_M13_dom_2"/>
</dbReference>
<dbReference type="EMBL" id="CAJVPJ010000197">
    <property type="protein sequence ID" value="CAG8493652.1"/>
    <property type="molecule type" value="Genomic_DNA"/>
</dbReference>
<comment type="catalytic activity">
    <reaction evidence="25">
        <text>chorismate + L-glutamine = anthranilate + pyruvate + L-glutamate + H(+)</text>
        <dbReference type="Rhea" id="RHEA:21732"/>
        <dbReference type="ChEBI" id="CHEBI:15361"/>
        <dbReference type="ChEBI" id="CHEBI:15378"/>
        <dbReference type="ChEBI" id="CHEBI:16567"/>
        <dbReference type="ChEBI" id="CHEBI:29748"/>
        <dbReference type="ChEBI" id="CHEBI:29985"/>
        <dbReference type="ChEBI" id="CHEBI:58359"/>
        <dbReference type="EC" id="4.1.3.27"/>
    </reaction>
</comment>
<dbReference type="Gene3D" id="3.40.390.10">
    <property type="entry name" value="Collagenase (Catalytic Domain)"/>
    <property type="match status" value="1"/>
</dbReference>
<feature type="domain" description="Glutamine amidotransferase" evidence="28">
    <location>
        <begin position="4"/>
        <end position="187"/>
    </location>
</feature>
<dbReference type="FunFam" id="3.40.50.880:FF:000031">
    <property type="entry name" value="Multifunctional tryptophan biosynthesis protein"/>
    <property type="match status" value="1"/>
</dbReference>
<evidence type="ECO:0000259" key="30">
    <source>
        <dbReference type="Pfam" id="PF00697"/>
    </source>
</evidence>
<dbReference type="GO" id="GO:0000162">
    <property type="term" value="P:L-tryptophan biosynthetic process"/>
    <property type="evidence" value="ECO:0007669"/>
    <property type="project" value="UniProtKB-KW"/>
</dbReference>
<evidence type="ECO:0000313" key="34">
    <source>
        <dbReference type="Proteomes" id="UP000789572"/>
    </source>
</evidence>
<keyword evidence="16" id="KW-0378">Hydrolase</keyword>
<evidence type="ECO:0000256" key="11">
    <source>
        <dbReference type="ARBA" id="ARBA00012572"/>
    </source>
</evidence>
<comment type="caution">
    <text evidence="33">The sequence shown here is derived from an EMBL/GenBank/DDBJ whole genome shotgun (WGS) entry which is preliminary data.</text>
</comment>
<evidence type="ECO:0000256" key="7">
    <source>
        <dbReference type="ARBA" id="ARBA00004873"/>
    </source>
</evidence>
<gene>
    <name evidence="33" type="ORF">POCULU_LOCUS2208</name>
</gene>
<evidence type="ECO:0000259" key="28">
    <source>
        <dbReference type="Pfam" id="PF00117"/>
    </source>
</evidence>
<dbReference type="Gene3D" id="1.10.1380.10">
    <property type="entry name" value="Neutral endopeptidase , domain2"/>
    <property type="match status" value="1"/>
</dbReference>
<dbReference type="SUPFAM" id="SSF55486">
    <property type="entry name" value="Metalloproteases ('zincins'), catalytic domain"/>
    <property type="match status" value="1"/>
</dbReference>
<dbReference type="Proteomes" id="UP000789572">
    <property type="component" value="Unassembled WGS sequence"/>
</dbReference>
<dbReference type="Pfam" id="PF00697">
    <property type="entry name" value="PRAI"/>
    <property type="match status" value="1"/>
</dbReference>
<reference evidence="33" key="1">
    <citation type="submission" date="2021-06" db="EMBL/GenBank/DDBJ databases">
        <authorList>
            <person name="Kallberg Y."/>
            <person name="Tangrot J."/>
            <person name="Rosling A."/>
        </authorList>
    </citation>
    <scope>NUCLEOTIDE SEQUENCE</scope>
    <source>
        <strain evidence="33">IA702</strain>
    </source>
</reference>
<dbReference type="Gene3D" id="3.20.20.70">
    <property type="entry name" value="Aldolase class I"/>
    <property type="match status" value="2"/>
</dbReference>
<dbReference type="OrthoDB" id="524799at2759"/>
<comment type="similarity">
    <text evidence="8">Belongs to the peptidase M13 family.</text>
</comment>
<evidence type="ECO:0000256" key="4">
    <source>
        <dbReference type="ARBA" id="ARBA00003272"/>
    </source>
</evidence>
<evidence type="ECO:0000256" key="10">
    <source>
        <dbReference type="ARBA" id="ARBA00012362"/>
    </source>
</evidence>
<dbReference type="HAMAP" id="MF_00135">
    <property type="entry name" value="PRAI"/>
    <property type="match status" value="1"/>
</dbReference>
<feature type="compositionally biased region" description="Pro residues" evidence="26">
    <location>
        <begin position="1200"/>
        <end position="1213"/>
    </location>
</feature>
<feature type="domain" description="Peptidase M13 N-terminal" evidence="32">
    <location>
        <begin position="1248"/>
        <end position="1700"/>
    </location>
</feature>
<evidence type="ECO:0000256" key="18">
    <source>
        <dbReference type="ARBA" id="ARBA00022833"/>
    </source>
</evidence>
<dbReference type="InterPro" id="IPR013798">
    <property type="entry name" value="Indole-3-glycerol_P_synth_dom"/>
</dbReference>
<dbReference type="GO" id="GO:0004222">
    <property type="term" value="F:metalloendopeptidase activity"/>
    <property type="evidence" value="ECO:0007669"/>
    <property type="project" value="InterPro"/>
</dbReference>
<evidence type="ECO:0000313" key="33">
    <source>
        <dbReference type="EMBL" id="CAG8493652.1"/>
    </source>
</evidence>
<evidence type="ECO:0000256" key="26">
    <source>
        <dbReference type="SAM" id="MobiDB-lite"/>
    </source>
</evidence>
<organism evidence="33 34">
    <name type="scientific">Paraglomus occultum</name>
    <dbReference type="NCBI Taxonomy" id="144539"/>
    <lineage>
        <taxon>Eukaryota</taxon>
        <taxon>Fungi</taxon>
        <taxon>Fungi incertae sedis</taxon>
        <taxon>Mucoromycota</taxon>
        <taxon>Glomeromycotina</taxon>
        <taxon>Glomeromycetes</taxon>
        <taxon>Paraglomerales</taxon>
        <taxon>Paraglomeraceae</taxon>
        <taxon>Paraglomus</taxon>
    </lineage>
</organism>
<accession>A0A9N8WLL2</accession>
<evidence type="ECO:0000256" key="6">
    <source>
        <dbReference type="ARBA" id="ARBA00004696"/>
    </source>
</evidence>
<dbReference type="CDD" id="cd00331">
    <property type="entry name" value="IGPS"/>
    <property type="match status" value="1"/>
</dbReference>
<dbReference type="SUPFAM" id="SSF52317">
    <property type="entry name" value="Class I glutamine amidotransferase-like"/>
    <property type="match status" value="1"/>
</dbReference>
<keyword evidence="24" id="KW-0511">Multifunctional enzyme</keyword>
<comment type="function">
    <text evidence="4">Trifunctional enzyme bearing the Gln amidotransferase (GATase) domain of anthranilate synthase, indole-glycerolphosphate synthase, and phosphoribosylanthranilate isomerase activities.</text>
</comment>
<comment type="pathway">
    <text evidence="6">Amino-acid biosynthesis; L-tryptophan biosynthesis; L-tryptophan from chorismate: step 4/5.</text>
</comment>
<feature type="region of interest" description="Disordered" evidence="26">
    <location>
        <begin position="1124"/>
        <end position="1162"/>
    </location>
</feature>
<evidence type="ECO:0000256" key="27">
    <source>
        <dbReference type="SAM" id="Phobius"/>
    </source>
</evidence>
<feature type="domain" description="Indole-3-glycerol phosphate synthase" evidence="29">
    <location>
        <begin position="220"/>
        <end position="482"/>
    </location>
</feature>
<evidence type="ECO:0000256" key="2">
    <source>
        <dbReference type="ARBA" id="ARBA00001633"/>
    </source>
</evidence>
<evidence type="ECO:0000256" key="5">
    <source>
        <dbReference type="ARBA" id="ARBA00004664"/>
    </source>
</evidence>
<dbReference type="GO" id="GO:0046872">
    <property type="term" value="F:metal ion binding"/>
    <property type="evidence" value="ECO:0007669"/>
    <property type="project" value="UniProtKB-KW"/>
</dbReference>
<evidence type="ECO:0000256" key="23">
    <source>
        <dbReference type="ARBA" id="ARBA00023239"/>
    </source>
</evidence>
<comment type="catalytic activity">
    <reaction evidence="1">
        <text>N-(5-phospho-beta-D-ribosyl)anthranilate = 1-(2-carboxyphenylamino)-1-deoxy-D-ribulose 5-phosphate</text>
        <dbReference type="Rhea" id="RHEA:21540"/>
        <dbReference type="ChEBI" id="CHEBI:18277"/>
        <dbReference type="ChEBI" id="CHEBI:58613"/>
        <dbReference type="EC" id="5.3.1.24"/>
    </reaction>
</comment>
<comment type="pathway">
    <text evidence="7">Amino-acid biosynthesis; L-tryptophan biosynthesis; L-tryptophan from chorismate: step 1/5.</text>
</comment>
<dbReference type="EC" id="4.1.3.27" evidence="9"/>
<evidence type="ECO:0000256" key="14">
    <source>
        <dbReference type="ARBA" id="ARBA00022670"/>
    </source>
</evidence>
<evidence type="ECO:0000256" key="21">
    <source>
        <dbReference type="ARBA" id="ARBA00023141"/>
    </source>
</evidence>
<dbReference type="Gene3D" id="3.40.50.880">
    <property type="match status" value="1"/>
</dbReference>
<evidence type="ECO:0000256" key="8">
    <source>
        <dbReference type="ARBA" id="ARBA00007357"/>
    </source>
</evidence>
<keyword evidence="27" id="KW-0812">Transmembrane</keyword>
<dbReference type="GO" id="GO:0004640">
    <property type="term" value="F:phosphoribosylanthranilate isomerase activity"/>
    <property type="evidence" value="ECO:0007669"/>
    <property type="project" value="UniProtKB-EC"/>
</dbReference>
<evidence type="ECO:0000256" key="15">
    <source>
        <dbReference type="ARBA" id="ARBA00022723"/>
    </source>
</evidence>
<dbReference type="InterPro" id="IPR000718">
    <property type="entry name" value="Peptidase_M13"/>
</dbReference>
<dbReference type="InterPro" id="IPR029062">
    <property type="entry name" value="Class_I_gatase-like"/>
</dbReference>
<dbReference type="PANTHER" id="PTHR11733:SF167">
    <property type="entry name" value="FI17812P1-RELATED"/>
    <property type="match status" value="1"/>
</dbReference>
<evidence type="ECO:0000256" key="9">
    <source>
        <dbReference type="ARBA" id="ARBA00012266"/>
    </source>
</evidence>
<keyword evidence="19" id="KW-0315">Glutamine amidotransferase</keyword>
<dbReference type="HAMAP" id="MF_00134_B">
    <property type="entry name" value="IGPS_B"/>
    <property type="match status" value="1"/>
</dbReference>
<dbReference type="InterPro" id="IPR018497">
    <property type="entry name" value="Peptidase_M13_C"/>
</dbReference>
<dbReference type="InterPro" id="IPR017926">
    <property type="entry name" value="GATASE"/>
</dbReference>
<dbReference type="InterPro" id="IPR011060">
    <property type="entry name" value="RibuloseP-bd_barrel"/>
</dbReference>
<comment type="catalytic activity">
    <reaction evidence="2">
        <text>1-(2-carboxyphenylamino)-1-deoxy-D-ribulose 5-phosphate + H(+) = (1S,2R)-1-C-(indol-3-yl)glycerol 3-phosphate + CO2 + H2O</text>
        <dbReference type="Rhea" id="RHEA:23476"/>
        <dbReference type="ChEBI" id="CHEBI:15377"/>
        <dbReference type="ChEBI" id="CHEBI:15378"/>
        <dbReference type="ChEBI" id="CHEBI:16526"/>
        <dbReference type="ChEBI" id="CHEBI:58613"/>
        <dbReference type="ChEBI" id="CHEBI:58866"/>
        <dbReference type="EC" id="4.1.1.48"/>
    </reaction>
</comment>
<evidence type="ECO:0000256" key="16">
    <source>
        <dbReference type="ARBA" id="ARBA00022801"/>
    </source>
</evidence>
<keyword evidence="34" id="KW-1185">Reference proteome</keyword>
<evidence type="ECO:0000256" key="12">
    <source>
        <dbReference type="ARBA" id="ARBA00018819"/>
    </source>
</evidence>
<dbReference type="PROSITE" id="PS51885">
    <property type="entry name" value="NEPRILYSIN"/>
    <property type="match status" value="1"/>
</dbReference>
<keyword evidence="22" id="KW-0413">Isomerase</keyword>
<keyword evidence="17" id="KW-0822">Tryptophan biosynthesis</keyword>
<dbReference type="EC" id="4.1.1.48" evidence="10"/>
<dbReference type="CDD" id="cd08662">
    <property type="entry name" value="M13"/>
    <property type="match status" value="1"/>
</dbReference>
<evidence type="ECO:0000256" key="3">
    <source>
        <dbReference type="ARBA" id="ARBA00001947"/>
    </source>
</evidence>
<evidence type="ECO:0000256" key="1">
    <source>
        <dbReference type="ARBA" id="ARBA00001164"/>
    </source>
</evidence>
<dbReference type="Pfam" id="PF00117">
    <property type="entry name" value="GATase"/>
    <property type="match status" value="1"/>
</dbReference>
<keyword evidence="18" id="KW-0862">Zinc</keyword>
<feature type="transmembrane region" description="Helical" evidence="27">
    <location>
        <begin position="1168"/>
        <end position="1191"/>
    </location>
</feature>
<evidence type="ECO:0000256" key="24">
    <source>
        <dbReference type="ARBA" id="ARBA00023268"/>
    </source>
</evidence>
<evidence type="ECO:0000259" key="32">
    <source>
        <dbReference type="Pfam" id="PF05649"/>
    </source>
</evidence>
<name>A0A9N8WLL2_9GLOM</name>
<dbReference type="InterPro" id="IPR006221">
    <property type="entry name" value="TrpG/PapA_dom"/>
</dbReference>
<dbReference type="Pfam" id="PF01431">
    <property type="entry name" value="Peptidase_M13"/>
    <property type="match status" value="1"/>
</dbReference>
<evidence type="ECO:0000256" key="20">
    <source>
        <dbReference type="ARBA" id="ARBA00023049"/>
    </source>
</evidence>
<dbReference type="GO" id="GO:0004425">
    <property type="term" value="F:indole-3-glycerol-phosphate synthase activity"/>
    <property type="evidence" value="ECO:0007669"/>
    <property type="project" value="UniProtKB-EC"/>
</dbReference>
<dbReference type="Pfam" id="PF05649">
    <property type="entry name" value="Peptidase_M13_N"/>
    <property type="match status" value="1"/>
</dbReference>
<dbReference type="GO" id="GO:0016485">
    <property type="term" value="P:protein processing"/>
    <property type="evidence" value="ECO:0007669"/>
    <property type="project" value="TreeGrafter"/>
</dbReference>
<evidence type="ECO:0000256" key="17">
    <source>
        <dbReference type="ARBA" id="ARBA00022822"/>
    </source>
</evidence>
<dbReference type="PRINTS" id="PR00097">
    <property type="entry name" value="ANTSNTHASEII"/>
</dbReference>